<dbReference type="Proteomes" id="UP001231189">
    <property type="component" value="Unassembled WGS sequence"/>
</dbReference>
<feature type="domain" description="DUF4283" evidence="2">
    <location>
        <begin position="55"/>
        <end position="135"/>
    </location>
</feature>
<feature type="region of interest" description="Disordered" evidence="1">
    <location>
        <begin position="1"/>
        <end position="21"/>
    </location>
</feature>
<feature type="compositionally biased region" description="Basic and acidic residues" evidence="1">
    <location>
        <begin position="276"/>
        <end position="299"/>
    </location>
</feature>
<evidence type="ECO:0000313" key="5">
    <source>
        <dbReference type="Proteomes" id="UP001231189"/>
    </source>
</evidence>
<keyword evidence="5" id="KW-1185">Reference proteome</keyword>
<proteinExistence type="predicted"/>
<dbReference type="InterPro" id="IPR025558">
    <property type="entry name" value="DUF4283"/>
</dbReference>
<name>A0AAD8TB72_LOLMU</name>
<evidence type="ECO:0000256" key="1">
    <source>
        <dbReference type="SAM" id="MobiDB-lite"/>
    </source>
</evidence>
<reference evidence="4" key="1">
    <citation type="submission" date="2023-07" db="EMBL/GenBank/DDBJ databases">
        <title>A chromosome-level genome assembly of Lolium multiflorum.</title>
        <authorList>
            <person name="Chen Y."/>
            <person name="Copetti D."/>
            <person name="Kolliker R."/>
            <person name="Studer B."/>
        </authorList>
    </citation>
    <scope>NUCLEOTIDE SEQUENCE</scope>
    <source>
        <strain evidence="4">02402/16</strain>
        <tissue evidence="4">Leaf</tissue>
    </source>
</reference>
<sequence>MAESSPEAGASRGTDGGGETVIQGVTSKLAKLGLTTREKQILVMEDEKEDGENPVKFAVMGKVLSSKKFHIQTIDSALRPQWGNPRGLKFTAKGDNIFLASMEFDRDRKRVWEGAPWTVSKHAVVLDDFDVSMKPSEIKFKRLPMWFRCDDLPFNWMNEARGKAIANQVGEFIKLDLHDNGSRSGWGQSLRARVWIDLDEPLMRGFPIESKKRKTVEWYSIAYERLPYFCFSCGIIGHSENFCPTPAERDEGKCPYDASLRYQEPWKQESQWQQARTRDDTKKYPQGREGDSKDQHDGAGKGNGTDPDRRFDLSTSHVKEVVSKFNFRATSGTRGGGTLVYKRRETPKVPLDLAFPVIKGPNDVVMFEDDPAGQKRNAIVNSPSKVAGISVPAKRAKGTGENEEQRSDSDILAEAENQPRQDQ</sequence>
<feature type="region of interest" description="Disordered" evidence="1">
    <location>
        <begin position="380"/>
        <end position="423"/>
    </location>
</feature>
<dbReference type="EMBL" id="JAUUTY010000002">
    <property type="protein sequence ID" value="KAK1678461.1"/>
    <property type="molecule type" value="Genomic_DNA"/>
</dbReference>
<feature type="domain" description="Zinc knuckle CX2CX4HX4C" evidence="3">
    <location>
        <begin position="220"/>
        <end position="244"/>
    </location>
</feature>
<gene>
    <name evidence="4" type="ORF">QYE76_039309</name>
</gene>
<protein>
    <recommendedName>
        <fullName evidence="6">CCHC-type domain-containing protein</fullName>
    </recommendedName>
</protein>
<dbReference type="InterPro" id="IPR040256">
    <property type="entry name" value="At4g02000-like"/>
</dbReference>
<dbReference type="Pfam" id="PF14111">
    <property type="entry name" value="DUF4283"/>
    <property type="match status" value="1"/>
</dbReference>
<organism evidence="4 5">
    <name type="scientific">Lolium multiflorum</name>
    <name type="common">Italian ryegrass</name>
    <name type="synonym">Lolium perenne subsp. multiflorum</name>
    <dbReference type="NCBI Taxonomy" id="4521"/>
    <lineage>
        <taxon>Eukaryota</taxon>
        <taxon>Viridiplantae</taxon>
        <taxon>Streptophyta</taxon>
        <taxon>Embryophyta</taxon>
        <taxon>Tracheophyta</taxon>
        <taxon>Spermatophyta</taxon>
        <taxon>Magnoliopsida</taxon>
        <taxon>Liliopsida</taxon>
        <taxon>Poales</taxon>
        <taxon>Poaceae</taxon>
        <taxon>BOP clade</taxon>
        <taxon>Pooideae</taxon>
        <taxon>Poodae</taxon>
        <taxon>Poeae</taxon>
        <taxon>Poeae Chloroplast Group 2 (Poeae type)</taxon>
        <taxon>Loliodinae</taxon>
        <taxon>Loliinae</taxon>
        <taxon>Lolium</taxon>
    </lineage>
</organism>
<accession>A0AAD8TB72</accession>
<evidence type="ECO:0000313" key="4">
    <source>
        <dbReference type="EMBL" id="KAK1678461.1"/>
    </source>
</evidence>
<dbReference type="Pfam" id="PF14392">
    <property type="entry name" value="zf-CCHC_4"/>
    <property type="match status" value="1"/>
</dbReference>
<evidence type="ECO:0000259" key="2">
    <source>
        <dbReference type="Pfam" id="PF14111"/>
    </source>
</evidence>
<evidence type="ECO:0000259" key="3">
    <source>
        <dbReference type="Pfam" id="PF14392"/>
    </source>
</evidence>
<dbReference type="AlphaFoldDB" id="A0AAD8TB72"/>
<evidence type="ECO:0008006" key="6">
    <source>
        <dbReference type="Google" id="ProtNLM"/>
    </source>
</evidence>
<dbReference type="InterPro" id="IPR025836">
    <property type="entry name" value="Zn_knuckle_CX2CX4HX4C"/>
</dbReference>
<comment type="caution">
    <text evidence="4">The sequence shown here is derived from an EMBL/GenBank/DDBJ whole genome shotgun (WGS) entry which is preliminary data.</text>
</comment>
<feature type="region of interest" description="Disordered" evidence="1">
    <location>
        <begin position="265"/>
        <end position="311"/>
    </location>
</feature>
<dbReference type="PANTHER" id="PTHR31286">
    <property type="entry name" value="GLYCINE-RICH CELL WALL STRUCTURAL PROTEIN 1.8-LIKE"/>
    <property type="match status" value="1"/>
</dbReference>
<dbReference type="PANTHER" id="PTHR31286:SF166">
    <property type="entry name" value="OS01G0177800 PROTEIN"/>
    <property type="match status" value="1"/>
</dbReference>
<feature type="compositionally biased region" description="Basic and acidic residues" evidence="1">
    <location>
        <begin position="398"/>
        <end position="409"/>
    </location>
</feature>